<evidence type="ECO:0000313" key="1">
    <source>
        <dbReference type="EMBL" id="MCY4726431.1"/>
    </source>
</evidence>
<protein>
    <submittedName>
        <fullName evidence="1">Uncharacterized protein</fullName>
    </submittedName>
</protein>
<keyword evidence="2" id="KW-1185">Reference proteome</keyword>
<name>A0ABT4CDF9_9ACTN</name>
<dbReference type="RefSeq" id="WP_268111299.1">
    <property type="nucleotide sequence ID" value="NZ_JAPPUX010000002.1"/>
</dbReference>
<evidence type="ECO:0000313" key="2">
    <source>
        <dbReference type="Proteomes" id="UP001074726"/>
    </source>
</evidence>
<accession>A0ABT4CDF9</accession>
<comment type="caution">
    <text evidence="1">The sequence shown here is derived from an EMBL/GenBank/DDBJ whole genome shotgun (WGS) entry which is preliminary data.</text>
</comment>
<dbReference type="Proteomes" id="UP001074726">
    <property type="component" value="Unassembled WGS sequence"/>
</dbReference>
<dbReference type="EMBL" id="JAPPUX010000002">
    <property type="protein sequence ID" value="MCY4726431.1"/>
    <property type="molecule type" value="Genomic_DNA"/>
</dbReference>
<gene>
    <name evidence="1" type="ORF">NYO98_09080</name>
</gene>
<organism evidence="1 2">
    <name type="scientific">Nocardioides pini</name>
    <dbReference type="NCBI Taxonomy" id="2975053"/>
    <lineage>
        <taxon>Bacteria</taxon>
        <taxon>Bacillati</taxon>
        <taxon>Actinomycetota</taxon>
        <taxon>Actinomycetes</taxon>
        <taxon>Propionibacteriales</taxon>
        <taxon>Nocardioidaceae</taxon>
        <taxon>Nocardioides</taxon>
    </lineage>
</organism>
<sequence>MRGLIRGSTQALLPLRSTVRGTTEAVLEAEGRRLRTTTEQRIDVTTTLP</sequence>
<reference evidence="1" key="1">
    <citation type="submission" date="2022-08" db="EMBL/GenBank/DDBJ databases">
        <title>Genome sequencing of Nocardioides sp. STR2.</title>
        <authorList>
            <person name="So Y."/>
        </authorList>
    </citation>
    <scope>NUCLEOTIDE SEQUENCE</scope>
    <source>
        <strain evidence="1">STR2</strain>
    </source>
</reference>
<proteinExistence type="predicted"/>